<dbReference type="AlphaFoldDB" id="A0A0D3IF22"/>
<proteinExistence type="predicted"/>
<dbReference type="HOGENOM" id="CLU_1780942_0_0_1"/>
<dbReference type="PaxDb" id="2903-EOD09857"/>
<dbReference type="GeneID" id="17255977"/>
<reference evidence="1" key="2">
    <citation type="submission" date="2024-10" db="UniProtKB">
        <authorList>
            <consortium name="EnsemblProtists"/>
        </authorList>
    </citation>
    <scope>IDENTIFICATION</scope>
</reference>
<evidence type="ECO:0000313" key="1">
    <source>
        <dbReference type="EnsemblProtists" id="EOD09857"/>
    </source>
</evidence>
<dbReference type="KEGG" id="ehx:EMIHUDRAFT_216494"/>
<dbReference type="EnsemblProtists" id="EOD09857">
    <property type="protein sequence ID" value="EOD09857"/>
    <property type="gene ID" value="EMIHUDRAFT_216494"/>
</dbReference>
<name>A0A0D3IF22_EMIH1</name>
<protein>
    <submittedName>
        <fullName evidence="1">Uncharacterized protein</fullName>
    </submittedName>
</protein>
<sequence length="146" mass="15711">MSRQGSSTKHPPAPELFRTIAHCVRRAGGCLKADALLQLHPSLRSALRDFRLLEALKEQEAVLSGRRLVDARPIAGGSEAWLCIVTDSDGRLAGGAADYEPARWFQPPTAGSQRDARAAALDAARAICRRRMTTGGCGSGSSGWWR</sequence>
<dbReference type="Proteomes" id="UP000013827">
    <property type="component" value="Unassembled WGS sequence"/>
</dbReference>
<dbReference type="RefSeq" id="XP_005762286.1">
    <property type="nucleotide sequence ID" value="XM_005762229.1"/>
</dbReference>
<keyword evidence="2" id="KW-1185">Reference proteome</keyword>
<reference evidence="2" key="1">
    <citation type="journal article" date="2013" name="Nature">
        <title>Pan genome of the phytoplankton Emiliania underpins its global distribution.</title>
        <authorList>
            <person name="Read B.A."/>
            <person name="Kegel J."/>
            <person name="Klute M.J."/>
            <person name="Kuo A."/>
            <person name="Lefebvre S.C."/>
            <person name="Maumus F."/>
            <person name="Mayer C."/>
            <person name="Miller J."/>
            <person name="Monier A."/>
            <person name="Salamov A."/>
            <person name="Young J."/>
            <person name="Aguilar M."/>
            <person name="Claverie J.M."/>
            <person name="Frickenhaus S."/>
            <person name="Gonzalez K."/>
            <person name="Herman E.K."/>
            <person name="Lin Y.C."/>
            <person name="Napier J."/>
            <person name="Ogata H."/>
            <person name="Sarno A.F."/>
            <person name="Shmutz J."/>
            <person name="Schroeder D."/>
            <person name="de Vargas C."/>
            <person name="Verret F."/>
            <person name="von Dassow P."/>
            <person name="Valentin K."/>
            <person name="Van de Peer Y."/>
            <person name="Wheeler G."/>
            <person name="Dacks J.B."/>
            <person name="Delwiche C.F."/>
            <person name="Dyhrman S.T."/>
            <person name="Glockner G."/>
            <person name="John U."/>
            <person name="Richards T."/>
            <person name="Worden A.Z."/>
            <person name="Zhang X."/>
            <person name="Grigoriev I.V."/>
            <person name="Allen A.E."/>
            <person name="Bidle K."/>
            <person name="Borodovsky M."/>
            <person name="Bowler C."/>
            <person name="Brownlee C."/>
            <person name="Cock J.M."/>
            <person name="Elias M."/>
            <person name="Gladyshev V.N."/>
            <person name="Groth M."/>
            <person name="Guda C."/>
            <person name="Hadaegh A."/>
            <person name="Iglesias-Rodriguez M.D."/>
            <person name="Jenkins J."/>
            <person name="Jones B.M."/>
            <person name="Lawson T."/>
            <person name="Leese F."/>
            <person name="Lindquist E."/>
            <person name="Lobanov A."/>
            <person name="Lomsadze A."/>
            <person name="Malik S.B."/>
            <person name="Marsh M.E."/>
            <person name="Mackinder L."/>
            <person name="Mock T."/>
            <person name="Mueller-Roeber B."/>
            <person name="Pagarete A."/>
            <person name="Parker M."/>
            <person name="Probert I."/>
            <person name="Quesneville H."/>
            <person name="Raines C."/>
            <person name="Rensing S.A."/>
            <person name="Riano-Pachon D.M."/>
            <person name="Richier S."/>
            <person name="Rokitta S."/>
            <person name="Shiraiwa Y."/>
            <person name="Soanes D.M."/>
            <person name="van der Giezen M."/>
            <person name="Wahlund T.M."/>
            <person name="Williams B."/>
            <person name="Wilson W."/>
            <person name="Wolfe G."/>
            <person name="Wurch L.L."/>
        </authorList>
    </citation>
    <scope>NUCLEOTIDE SEQUENCE</scope>
</reference>
<organism evidence="1 2">
    <name type="scientific">Emiliania huxleyi (strain CCMP1516)</name>
    <dbReference type="NCBI Taxonomy" id="280463"/>
    <lineage>
        <taxon>Eukaryota</taxon>
        <taxon>Haptista</taxon>
        <taxon>Haptophyta</taxon>
        <taxon>Prymnesiophyceae</taxon>
        <taxon>Isochrysidales</taxon>
        <taxon>Noelaerhabdaceae</taxon>
        <taxon>Emiliania</taxon>
    </lineage>
</organism>
<accession>A0A0D3IF22</accession>
<evidence type="ECO:0000313" key="2">
    <source>
        <dbReference type="Proteomes" id="UP000013827"/>
    </source>
</evidence>